<dbReference type="AlphaFoldDB" id="A0A8J3KBY2"/>
<gene>
    <name evidence="1" type="ORF">Cci01nite_22800</name>
</gene>
<dbReference type="Gene3D" id="3.30.160.240">
    <property type="entry name" value="Rv1738"/>
    <property type="match status" value="1"/>
</dbReference>
<proteinExistence type="predicted"/>
<dbReference type="Pfam" id="PF08962">
    <property type="entry name" value="Rv2632c-like"/>
    <property type="match status" value="1"/>
</dbReference>
<evidence type="ECO:0000313" key="1">
    <source>
        <dbReference type="EMBL" id="GIF97186.1"/>
    </source>
</evidence>
<name>A0A8J3KBY2_9ACTN</name>
<dbReference type="RefSeq" id="WP_120315026.1">
    <property type="nucleotide sequence ID" value="NZ_BONH01000007.1"/>
</dbReference>
<protein>
    <recommendedName>
        <fullName evidence="3">DUF1876 domain-containing protein</fullName>
    </recommendedName>
</protein>
<comment type="caution">
    <text evidence="1">The sequence shown here is derived from an EMBL/GenBank/DDBJ whole genome shotgun (WGS) entry which is preliminary data.</text>
</comment>
<keyword evidence="2" id="KW-1185">Reference proteome</keyword>
<dbReference type="Proteomes" id="UP000659904">
    <property type="component" value="Unassembled WGS sequence"/>
</dbReference>
<dbReference type="InterPro" id="IPR038070">
    <property type="entry name" value="Rv2632c-like_sf"/>
</dbReference>
<evidence type="ECO:0000313" key="2">
    <source>
        <dbReference type="Proteomes" id="UP000659904"/>
    </source>
</evidence>
<dbReference type="EMBL" id="BONH01000007">
    <property type="protein sequence ID" value="GIF97186.1"/>
    <property type="molecule type" value="Genomic_DNA"/>
</dbReference>
<dbReference type="InterPro" id="IPR015057">
    <property type="entry name" value="Rv2632c-like"/>
</dbReference>
<sequence>MANETRWIIELDIEEVQEERCTRAVARLRRDGTSLEGTGTAHRHPRDLDLARVGDDLAAARALVELASLLQTDAGQVLEKFGAAPPAPSAGPELGE</sequence>
<accession>A0A8J3KBY2</accession>
<dbReference type="SUPFAM" id="SSF143212">
    <property type="entry name" value="Rv2632c-like"/>
    <property type="match status" value="1"/>
</dbReference>
<reference evidence="1 2" key="1">
    <citation type="submission" date="2021-01" db="EMBL/GenBank/DDBJ databases">
        <title>Whole genome shotgun sequence of Catellatospora citrea NBRC 14495.</title>
        <authorList>
            <person name="Komaki H."/>
            <person name="Tamura T."/>
        </authorList>
    </citation>
    <scope>NUCLEOTIDE SEQUENCE [LARGE SCALE GENOMIC DNA]</scope>
    <source>
        <strain evidence="1 2">NBRC 14495</strain>
    </source>
</reference>
<organism evidence="1 2">
    <name type="scientific">Catellatospora citrea</name>
    <dbReference type="NCBI Taxonomy" id="53366"/>
    <lineage>
        <taxon>Bacteria</taxon>
        <taxon>Bacillati</taxon>
        <taxon>Actinomycetota</taxon>
        <taxon>Actinomycetes</taxon>
        <taxon>Micromonosporales</taxon>
        <taxon>Micromonosporaceae</taxon>
        <taxon>Catellatospora</taxon>
    </lineage>
</organism>
<evidence type="ECO:0008006" key="3">
    <source>
        <dbReference type="Google" id="ProtNLM"/>
    </source>
</evidence>